<evidence type="ECO:0000256" key="13">
    <source>
        <dbReference type="ARBA" id="ARBA00022989"/>
    </source>
</evidence>
<evidence type="ECO:0000313" key="24">
    <source>
        <dbReference type="RefSeq" id="XP_024587151.1"/>
    </source>
</evidence>
<evidence type="ECO:0000256" key="9">
    <source>
        <dbReference type="ARBA" id="ARBA00022553"/>
    </source>
</evidence>
<keyword evidence="6 20" id="KW-0813">Transport</keyword>
<evidence type="ECO:0000256" key="19">
    <source>
        <dbReference type="ARBA" id="ARBA00046051"/>
    </source>
</evidence>
<feature type="transmembrane region" description="Helical" evidence="21">
    <location>
        <begin position="20"/>
        <end position="40"/>
    </location>
</feature>
<dbReference type="SUPFAM" id="SSF103473">
    <property type="entry name" value="MFS general substrate transporter"/>
    <property type="match status" value="1"/>
</dbReference>
<dbReference type="PROSITE" id="PS50850">
    <property type="entry name" value="MFS"/>
    <property type="match status" value="1"/>
</dbReference>
<feature type="transmembrane region" description="Helical" evidence="21">
    <location>
        <begin position="113"/>
        <end position="133"/>
    </location>
</feature>
<evidence type="ECO:0000313" key="23">
    <source>
        <dbReference type="Proteomes" id="UP000252040"/>
    </source>
</evidence>
<dbReference type="KEGG" id="nasi:112390428"/>
<dbReference type="STRING" id="1706337.A0A341A918"/>
<feature type="transmembrane region" description="Helical" evidence="21">
    <location>
        <begin position="418"/>
        <end position="441"/>
    </location>
</feature>
<dbReference type="InterPro" id="IPR005829">
    <property type="entry name" value="Sugar_transporter_CS"/>
</dbReference>
<feature type="transmembrane region" description="Helical" evidence="21">
    <location>
        <begin position="288"/>
        <end position="311"/>
    </location>
</feature>
<dbReference type="PANTHER" id="PTHR23503:SF120">
    <property type="entry name" value="SOLUTE CARRIER FAMILY 2, FACILITATED GLUCOSE TRANSPORTER MEMBER 4"/>
    <property type="match status" value="1"/>
</dbReference>
<sequence length="603" mass="64534">MPSGFQQIGSEDGEHPQQRVTGTLVLAVFSAVLGSLQFGYNIGVINAPQKVIEQSYNETWLGRQGPEGPGSIPPGTLTMLWAFSVAIFSVGGMISSFLIGVISQWLGRKRAMLFNNALAVLGGALMGLAKAAASYELLILGRFLIGAYSGLTSGLVPMYVGEIAPTHLRGALGTLNQLAIVTGILIAQVLGLESILGTATLWPLLLGITMLPALLQLVLLPFCPESPRYLYIIRNLEGPARKSLKRLTGWADVSEELAELKEEKRKLEHERPLSLLQLLGSHIHRQPLVIAIVLQLSQQLSGINAVFYYSTSIFETAGVGQPAYATIGAGVVNTVFTLVSVFLVERAGRRTLQLLGLAGMCGCAILMTVALLLLERVPAMSYVSIVAIFGFVAFFEIGPGPIPWFIVAELFSQGPRPAAMAVAGFSNWTCNFIIGMGFQYVAGGETPCSLVELGSWREGWSEHPPHSPRVTLGLFVLWLGCGCGVGHSPFSSPPSSVAHPHPAPAPGYFRPGQRRGIIGRRGSKTDFLVGVNGSQEQDWRRDIQFLSPWTPPTLALSLNSCHRLWVKGGGVCLVPSRAKDAPLPRSNLTSLTAGSVLLLGLLG</sequence>
<dbReference type="PROSITE" id="PS00217">
    <property type="entry name" value="SUGAR_TRANSPORT_2"/>
    <property type="match status" value="1"/>
</dbReference>
<dbReference type="Gene3D" id="1.20.1250.20">
    <property type="entry name" value="MFS general substrate transporter like domains"/>
    <property type="match status" value="1"/>
</dbReference>
<feature type="transmembrane region" description="Helical" evidence="21">
    <location>
        <begin position="172"/>
        <end position="190"/>
    </location>
</feature>
<dbReference type="InterPro" id="IPR020846">
    <property type="entry name" value="MFS_dom"/>
</dbReference>
<keyword evidence="10 24" id="KW-0762">Sugar transport</keyword>
<dbReference type="GO" id="GO:0055056">
    <property type="term" value="F:D-glucose transmembrane transporter activity"/>
    <property type="evidence" value="ECO:0007669"/>
    <property type="project" value="InterPro"/>
</dbReference>
<dbReference type="InterPro" id="IPR045263">
    <property type="entry name" value="GLUT"/>
</dbReference>
<dbReference type="PANTHER" id="PTHR23503">
    <property type="entry name" value="SOLUTE CARRIER FAMILY 2"/>
    <property type="match status" value="1"/>
</dbReference>
<dbReference type="RefSeq" id="XP_024587151.1">
    <property type="nucleotide sequence ID" value="XM_024731383.1"/>
</dbReference>
<dbReference type="GO" id="GO:0070837">
    <property type="term" value="P:dehydroascorbic acid transport"/>
    <property type="evidence" value="ECO:0007669"/>
    <property type="project" value="TreeGrafter"/>
</dbReference>
<keyword evidence="8" id="KW-0963">Cytoplasm</keyword>
<comment type="function">
    <text evidence="19">Insulin-regulated facilitative glucose transporter, which plays a key role in removal of glucose from circulation. Response to insulin is regulated by its intracellular localization: in the absence of insulin, it is efficiently retained intracellularly within storage compartments in muscle and fat cells. Upon insulin stimulation, translocates from these compartments to the cell surface where it transports glucose from the extracellular milieu into the cell.</text>
</comment>
<keyword evidence="11 21" id="KW-0812">Transmembrane</keyword>
<dbReference type="PRINTS" id="PR00171">
    <property type="entry name" value="SUGRTRNSPORT"/>
</dbReference>
<dbReference type="CDD" id="cd17431">
    <property type="entry name" value="MFS_GLUT_Class1"/>
    <property type="match status" value="1"/>
</dbReference>
<dbReference type="GeneID" id="112390428"/>
<feature type="transmembrane region" description="Helical" evidence="21">
    <location>
        <begin position="79"/>
        <end position="101"/>
    </location>
</feature>
<evidence type="ECO:0000259" key="22">
    <source>
        <dbReference type="PROSITE" id="PS50850"/>
    </source>
</evidence>
<dbReference type="GO" id="GO:0048471">
    <property type="term" value="C:perinuclear region of cytoplasm"/>
    <property type="evidence" value="ECO:0007669"/>
    <property type="project" value="UniProtKB-SubCell"/>
</dbReference>
<feature type="transmembrane region" description="Helical" evidence="21">
    <location>
        <begin position="323"/>
        <end position="344"/>
    </location>
</feature>
<evidence type="ECO:0000256" key="4">
    <source>
        <dbReference type="ARBA" id="ARBA00007004"/>
    </source>
</evidence>
<dbReference type="InterPro" id="IPR036259">
    <property type="entry name" value="MFS_trans_sf"/>
</dbReference>
<dbReference type="InterPro" id="IPR005828">
    <property type="entry name" value="MFS_sugar_transport-like"/>
</dbReference>
<protein>
    <recommendedName>
        <fullName evidence="5">Solute carrier family 2, facilitated glucose transporter member 4</fullName>
    </recommendedName>
    <alternativeName>
        <fullName evidence="18">Glucose transporter type 4, insulin-responsive</fullName>
    </alternativeName>
</protein>
<keyword evidence="13 21" id="KW-1133">Transmembrane helix</keyword>
<evidence type="ECO:0000256" key="20">
    <source>
        <dbReference type="RuleBase" id="RU003346"/>
    </source>
</evidence>
<dbReference type="PRINTS" id="PR01193">
    <property type="entry name" value="GLUCTRSPORT4"/>
</dbReference>
<dbReference type="InParanoid" id="A0A341A918"/>
<evidence type="ECO:0000256" key="1">
    <source>
        <dbReference type="ARBA" id="ARBA00000618"/>
    </source>
</evidence>
<feature type="transmembrane region" description="Helical" evidence="21">
    <location>
        <begin position="139"/>
        <end position="160"/>
    </location>
</feature>
<evidence type="ECO:0000256" key="5">
    <source>
        <dbReference type="ARBA" id="ARBA00015975"/>
    </source>
</evidence>
<dbReference type="InterPro" id="IPR002441">
    <property type="entry name" value="Glc_transpt_4"/>
</dbReference>
<evidence type="ECO:0000256" key="6">
    <source>
        <dbReference type="ARBA" id="ARBA00022448"/>
    </source>
</evidence>
<keyword evidence="14 21" id="KW-0472">Membrane</keyword>
<evidence type="ECO:0000256" key="14">
    <source>
        <dbReference type="ARBA" id="ARBA00023136"/>
    </source>
</evidence>
<dbReference type="GO" id="GO:0046323">
    <property type="term" value="P:D-glucose import"/>
    <property type="evidence" value="ECO:0007669"/>
    <property type="project" value="TreeGrafter"/>
</dbReference>
<feature type="domain" description="Major facilitator superfamily (MFS) profile" evidence="22">
    <location>
        <begin position="27"/>
        <end position="496"/>
    </location>
</feature>
<comment type="catalytic activity">
    <reaction evidence="1">
        <text>D-glucose(out) = D-glucose(in)</text>
        <dbReference type="Rhea" id="RHEA:60376"/>
        <dbReference type="ChEBI" id="CHEBI:4167"/>
    </reaction>
</comment>
<keyword evidence="16" id="KW-0325">Glycoprotein</keyword>
<evidence type="ECO:0000256" key="15">
    <source>
        <dbReference type="ARBA" id="ARBA00023139"/>
    </source>
</evidence>
<dbReference type="InterPro" id="IPR003663">
    <property type="entry name" value="Sugar/inositol_transpt"/>
</dbReference>
<reference evidence="24" key="1">
    <citation type="submission" date="2025-08" db="UniProtKB">
        <authorList>
            <consortium name="RefSeq"/>
        </authorList>
    </citation>
    <scope>IDENTIFICATION</scope>
    <source>
        <tissue evidence="24">Meat</tissue>
    </source>
</reference>
<dbReference type="FunCoup" id="A0A341A918">
    <property type="interactions" value="176"/>
</dbReference>
<dbReference type="AlphaFoldDB" id="A0A341A918"/>
<evidence type="ECO:0000256" key="8">
    <source>
        <dbReference type="ARBA" id="ARBA00022490"/>
    </source>
</evidence>
<name>A0A341A918_NEOAA</name>
<keyword evidence="9" id="KW-0597">Phosphoprotein</keyword>
<evidence type="ECO:0000256" key="3">
    <source>
        <dbReference type="ARBA" id="ARBA00004651"/>
    </source>
</evidence>
<evidence type="ECO:0000256" key="7">
    <source>
        <dbReference type="ARBA" id="ARBA00022475"/>
    </source>
</evidence>
<dbReference type="GO" id="GO:0032869">
    <property type="term" value="P:cellular response to insulin stimulus"/>
    <property type="evidence" value="ECO:0007669"/>
    <property type="project" value="InterPro"/>
</dbReference>
<evidence type="ECO:0000256" key="21">
    <source>
        <dbReference type="SAM" id="Phobius"/>
    </source>
</evidence>
<keyword evidence="12" id="KW-0832">Ubl conjugation</keyword>
<proteinExistence type="inferred from homology"/>
<keyword evidence="23" id="KW-1185">Reference proteome</keyword>
<keyword evidence="15" id="KW-0564">Palmitate</keyword>
<dbReference type="GO" id="GO:0012505">
    <property type="term" value="C:endomembrane system"/>
    <property type="evidence" value="ECO:0007669"/>
    <property type="project" value="TreeGrafter"/>
</dbReference>
<dbReference type="Proteomes" id="UP000252040">
    <property type="component" value="Unplaced"/>
</dbReference>
<dbReference type="Pfam" id="PF00083">
    <property type="entry name" value="Sugar_tr"/>
    <property type="match status" value="1"/>
</dbReference>
<feature type="transmembrane region" description="Helical" evidence="21">
    <location>
        <begin position="202"/>
        <end position="223"/>
    </location>
</feature>
<evidence type="ECO:0000256" key="11">
    <source>
        <dbReference type="ARBA" id="ARBA00022692"/>
    </source>
</evidence>
<dbReference type="NCBIfam" id="TIGR00879">
    <property type="entry name" value="SP"/>
    <property type="match status" value="1"/>
</dbReference>
<evidence type="ECO:0000256" key="10">
    <source>
        <dbReference type="ARBA" id="ARBA00022597"/>
    </source>
</evidence>
<keyword evidence="17" id="KW-0449">Lipoprotein</keyword>
<feature type="transmembrane region" description="Helical" evidence="21">
    <location>
        <begin position="351"/>
        <end position="373"/>
    </location>
</feature>
<dbReference type="FunFam" id="1.20.1250.20:FF:000029">
    <property type="entry name" value="solute carrier family 2, facilitated glucose transporter member 4"/>
    <property type="match status" value="1"/>
</dbReference>
<feature type="transmembrane region" description="Helical" evidence="21">
    <location>
        <begin position="379"/>
        <end position="397"/>
    </location>
</feature>
<accession>A0A341A918</accession>
<dbReference type="GO" id="GO:0005886">
    <property type="term" value="C:plasma membrane"/>
    <property type="evidence" value="ECO:0007669"/>
    <property type="project" value="UniProtKB-SubCell"/>
</dbReference>
<evidence type="ECO:0000256" key="2">
    <source>
        <dbReference type="ARBA" id="ARBA00004556"/>
    </source>
</evidence>
<gene>
    <name evidence="24" type="primary">SLC2A4</name>
</gene>
<evidence type="ECO:0000256" key="12">
    <source>
        <dbReference type="ARBA" id="ARBA00022843"/>
    </source>
</evidence>
<dbReference type="PROSITE" id="PS00216">
    <property type="entry name" value="SUGAR_TRANSPORT_1"/>
    <property type="match status" value="1"/>
</dbReference>
<evidence type="ECO:0000256" key="16">
    <source>
        <dbReference type="ARBA" id="ARBA00023180"/>
    </source>
</evidence>
<comment type="similarity">
    <text evidence="4">Belongs to the major facilitator superfamily. Sugar transporter (TC 2.A.1.1) family. Glucose transporter subfamily.</text>
</comment>
<evidence type="ECO:0000256" key="18">
    <source>
        <dbReference type="ARBA" id="ARBA00030470"/>
    </source>
</evidence>
<comment type="subcellular location">
    <subcellularLocation>
        <location evidence="3">Cell membrane</location>
        <topology evidence="3">Multi-pass membrane protein</topology>
    </subcellularLocation>
    <subcellularLocation>
        <location evidence="2">Cytoplasm</location>
        <location evidence="2">Perinuclear region</location>
    </subcellularLocation>
</comment>
<organism evidence="23 24">
    <name type="scientific">Neophocaena asiaeorientalis asiaeorientalis</name>
    <name type="common">Yangtze finless porpoise</name>
    <name type="synonym">Neophocaena phocaenoides subsp. asiaeorientalis</name>
    <dbReference type="NCBI Taxonomy" id="1706337"/>
    <lineage>
        <taxon>Eukaryota</taxon>
        <taxon>Metazoa</taxon>
        <taxon>Chordata</taxon>
        <taxon>Craniata</taxon>
        <taxon>Vertebrata</taxon>
        <taxon>Euteleostomi</taxon>
        <taxon>Mammalia</taxon>
        <taxon>Eutheria</taxon>
        <taxon>Laurasiatheria</taxon>
        <taxon>Artiodactyla</taxon>
        <taxon>Whippomorpha</taxon>
        <taxon>Cetacea</taxon>
        <taxon>Odontoceti</taxon>
        <taxon>Phocoenidae</taxon>
        <taxon>Neophocaena</taxon>
    </lineage>
</organism>
<keyword evidence="7" id="KW-1003">Cell membrane</keyword>
<evidence type="ECO:0000256" key="17">
    <source>
        <dbReference type="ARBA" id="ARBA00023288"/>
    </source>
</evidence>
<dbReference type="CTD" id="6517"/>